<evidence type="ECO:0000313" key="2">
    <source>
        <dbReference type="Proteomes" id="UP000831537"/>
    </source>
</evidence>
<sequence>MGGGEYAIFKQIKEAGGKLKKGKKVKSLFLGNV</sequence>
<accession>A0ABY4GTF2</accession>
<name>A0ABY4GTF2_9BACI</name>
<organism evidence="1 2">
    <name type="scientific">Gracilibacillus salinarum</name>
    <dbReference type="NCBI Taxonomy" id="2932255"/>
    <lineage>
        <taxon>Bacteria</taxon>
        <taxon>Bacillati</taxon>
        <taxon>Bacillota</taxon>
        <taxon>Bacilli</taxon>
        <taxon>Bacillales</taxon>
        <taxon>Bacillaceae</taxon>
        <taxon>Gracilibacillus</taxon>
    </lineage>
</organism>
<evidence type="ECO:0000313" key="1">
    <source>
        <dbReference type="EMBL" id="UOQ87494.1"/>
    </source>
</evidence>
<keyword evidence="2" id="KW-1185">Reference proteome</keyword>
<protein>
    <submittedName>
        <fullName evidence="1">Uncharacterized protein</fullName>
    </submittedName>
</protein>
<dbReference type="Proteomes" id="UP000831537">
    <property type="component" value="Chromosome"/>
</dbReference>
<dbReference type="EMBL" id="CP095071">
    <property type="protein sequence ID" value="UOQ87494.1"/>
    <property type="molecule type" value="Genomic_DNA"/>
</dbReference>
<gene>
    <name evidence="1" type="ORF">MUN87_11590</name>
</gene>
<reference evidence="1 2" key="1">
    <citation type="submission" date="2022-04" db="EMBL/GenBank/DDBJ databases">
        <title>Gracilibacillus sp. isolated from saltern.</title>
        <authorList>
            <person name="Won M."/>
            <person name="Lee C.-M."/>
            <person name="Woen H.-Y."/>
            <person name="Kwon S.-W."/>
        </authorList>
    </citation>
    <scope>NUCLEOTIDE SEQUENCE [LARGE SCALE GENOMIC DNA]</scope>
    <source>
        <strain evidence="1 2">SSPM10-3</strain>
    </source>
</reference>
<proteinExistence type="predicted"/>